<dbReference type="AlphaFoldDB" id="A0A1G2C8Y3"/>
<dbReference type="InterPro" id="IPR029055">
    <property type="entry name" value="Ntn_hydrolases_N"/>
</dbReference>
<keyword evidence="3 7" id="KW-0328">Glycosyltransferase</keyword>
<dbReference type="Pfam" id="PF13522">
    <property type="entry name" value="GATase_6"/>
    <property type="match status" value="1"/>
</dbReference>
<dbReference type="InterPro" id="IPR035584">
    <property type="entry name" value="PurF_N"/>
</dbReference>
<gene>
    <name evidence="7" type="primary">purF</name>
    <name evidence="12" type="ORF">A2855_01855</name>
</gene>
<evidence type="ECO:0000256" key="2">
    <source>
        <dbReference type="ARBA" id="ARBA00010138"/>
    </source>
</evidence>
<feature type="binding site" evidence="7 10">
    <location>
        <position position="303"/>
    </location>
    <ligand>
        <name>Mg(2+)</name>
        <dbReference type="ChEBI" id="CHEBI:18420"/>
    </ligand>
</feature>
<sequence length="481" mass="52118">MATVQEKCGIFGVYGEGLDVSRLSFFGLFALQHRGQENSGIAASNGKTLRAHKGAGLVTQVYTEEVVKDLPGYIAIGHNRYSTFGGTSLGHTQPVVVDPILGLGKGKGITVADGLLAFAHNGNLPSVRALIEFLEKKGIDHVNLSDSEMMAEAIGQYVRSGKSLPDAVQLAHPLFTGAFSALAMTKDTLVAVRDTCGIRPLAIGKLNGGFVFASETCAFHAIGVEFVREVNPGEMVVVDKQGLRSVQVAPATPKVDIFEFVYFARPDSIISGRSVYEVRRNFGLRLAREFPIEADVVVPVPETAIPVATAYANALGLPFEMGLVKNRYIHRTFIQPEQHSRDLGVKMKLTPLPEVLAGKRVIIMDDSIVRGTTSRQIVKMIFEAGAKEVHFLVSSPPVRYPDFYGIDIPRQDDLIASRKSVEEIRDFLGATSLHYLSLDGMVAATGLPADRFSTSCFTGEYPIDLHERVRDFTVPAAAALA</sequence>
<evidence type="ECO:0000256" key="10">
    <source>
        <dbReference type="PIRSR" id="PIRSR000485-2"/>
    </source>
</evidence>
<dbReference type="InterPro" id="IPR005854">
    <property type="entry name" value="PurF"/>
</dbReference>
<proteinExistence type="inferred from homology"/>
<comment type="caution">
    <text evidence="12">The sequence shown here is derived from an EMBL/GenBank/DDBJ whole genome shotgun (WGS) entry which is preliminary data.</text>
</comment>
<dbReference type="Gene3D" id="3.60.20.10">
    <property type="entry name" value="Glutamine Phosphoribosylpyrophosphate, subunit 1, domain 1"/>
    <property type="match status" value="1"/>
</dbReference>
<dbReference type="GO" id="GO:0006189">
    <property type="term" value="P:'de novo' IMP biosynthetic process"/>
    <property type="evidence" value="ECO:0007669"/>
    <property type="project" value="UniProtKB-UniRule"/>
</dbReference>
<dbReference type="STRING" id="1798647.A2855_01855"/>
<name>A0A1G2C8Y3_9BACT</name>
<evidence type="ECO:0000313" key="12">
    <source>
        <dbReference type="EMBL" id="OGY97621.1"/>
    </source>
</evidence>
<dbReference type="EMBL" id="MHKX01000029">
    <property type="protein sequence ID" value="OGY97621.1"/>
    <property type="molecule type" value="Genomic_DNA"/>
</dbReference>
<keyword evidence="6 7" id="KW-0315">Glutamine amidotransferase</keyword>
<reference evidence="12 13" key="1">
    <citation type="journal article" date="2016" name="Nat. Commun.">
        <title>Thousands of microbial genomes shed light on interconnected biogeochemical processes in an aquifer system.</title>
        <authorList>
            <person name="Anantharaman K."/>
            <person name="Brown C.T."/>
            <person name="Hug L.A."/>
            <person name="Sharon I."/>
            <person name="Castelle C.J."/>
            <person name="Probst A.J."/>
            <person name="Thomas B.C."/>
            <person name="Singh A."/>
            <person name="Wilkins M.J."/>
            <person name="Karaoz U."/>
            <person name="Brodie E.L."/>
            <person name="Williams K.H."/>
            <person name="Hubbard S.S."/>
            <person name="Banfield J.F."/>
        </authorList>
    </citation>
    <scope>NUCLEOTIDE SEQUENCE [LARGE SCALE GENOMIC DNA]</scope>
</reference>
<feature type="binding site" evidence="7 10">
    <location>
        <position position="365"/>
    </location>
    <ligand>
        <name>Mg(2+)</name>
        <dbReference type="ChEBI" id="CHEBI:18420"/>
    </ligand>
</feature>
<evidence type="ECO:0000259" key="11">
    <source>
        <dbReference type="PROSITE" id="PS51278"/>
    </source>
</evidence>
<comment type="catalytic activity">
    <reaction evidence="7 8">
        <text>5-phospho-beta-D-ribosylamine + L-glutamate + diphosphate = 5-phospho-alpha-D-ribose 1-diphosphate + L-glutamine + H2O</text>
        <dbReference type="Rhea" id="RHEA:14905"/>
        <dbReference type="ChEBI" id="CHEBI:15377"/>
        <dbReference type="ChEBI" id="CHEBI:29985"/>
        <dbReference type="ChEBI" id="CHEBI:33019"/>
        <dbReference type="ChEBI" id="CHEBI:58017"/>
        <dbReference type="ChEBI" id="CHEBI:58359"/>
        <dbReference type="ChEBI" id="CHEBI:58681"/>
        <dbReference type="EC" id="2.4.2.14"/>
    </reaction>
</comment>
<dbReference type="Gene3D" id="3.40.50.2020">
    <property type="match status" value="1"/>
</dbReference>
<comment type="similarity">
    <text evidence="2 7 8">In the C-terminal section; belongs to the purine/pyrimidine phosphoribosyltransferase family.</text>
</comment>
<keyword evidence="7 10" id="KW-0479">Metal-binding</keyword>
<dbReference type="UniPathway" id="UPA00074">
    <property type="reaction ID" value="UER00124"/>
</dbReference>
<dbReference type="HAMAP" id="MF_01931">
    <property type="entry name" value="PurF"/>
    <property type="match status" value="1"/>
</dbReference>
<feature type="active site" description="Nucleophile" evidence="7 9">
    <location>
        <position position="8"/>
    </location>
</feature>
<dbReference type="InterPro" id="IPR029057">
    <property type="entry name" value="PRTase-like"/>
</dbReference>
<evidence type="ECO:0000256" key="6">
    <source>
        <dbReference type="ARBA" id="ARBA00022962"/>
    </source>
</evidence>
<dbReference type="CDD" id="cd06223">
    <property type="entry name" value="PRTases_typeI"/>
    <property type="match status" value="1"/>
</dbReference>
<dbReference type="SUPFAM" id="SSF53271">
    <property type="entry name" value="PRTase-like"/>
    <property type="match status" value="1"/>
</dbReference>
<dbReference type="InterPro" id="IPR017932">
    <property type="entry name" value="GATase_2_dom"/>
</dbReference>
<evidence type="ECO:0000313" key="13">
    <source>
        <dbReference type="Proteomes" id="UP000179059"/>
    </source>
</evidence>
<accession>A0A1G2C8Y3</accession>
<evidence type="ECO:0000256" key="3">
    <source>
        <dbReference type="ARBA" id="ARBA00022676"/>
    </source>
</evidence>
<dbReference type="PROSITE" id="PS51278">
    <property type="entry name" value="GATASE_TYPE_2"/>
    <property type="match status" value="1"/>
</dbReference>
<dbReference type="GO" id="GO:0004044">
    <property type="term" value="F:amidophosphoribosyltransferase activity"/>
    <property type="evidence" value="ECO:0007669"/>
    <property type="project" value="UniProtKB-UniRule"/>
</dbReference>
<dbReference type="InterPro" id="IPR000836">
    <property type="entry name" value="PRTase_dom"/>
</dbReference>
<evidence type="ECO:0000256" key="7">
    <source>
        <dbReference type="HAMAP-Rule" id="MF_01931"/>
    </source>
</evidence>
<dbReference type="GO" id="GO:0000287">
    <property type="term" value="F:magnesium ion binding"/>
    <property type="evidence" value="ECO:0007669"/>
    <property type="project" value="UniProtKB-UniRule"/>
</dbReference>
<dbReference type="NCBIfam" id="TIGR01134">
    <property type="entry name" value="purF"/>
    <property type="match status" value="1"/>
</dbReference>
<organism evidence="12 13">
    <name type="scientific">Candidatus Liptonbacteria bacterium RIFCSPHIGHO2_01_FULL_57_28</name>
    <dbReference type="NCBI Taxonomy" id="1798647"/>
    <lineage>
        <taxon>Bacteria</taxon>
        <taxon>Candidatus Liptoniibacteriota</taxon>
    </lineage>
</organism>
<dbReference type="Pfam" id="PF00156">
    <property type="entry name" value="Pribosyltran"/>
    <property type="match status" value="1"/>
</dbReference>
<evidence type="ECO:0000256" key="4">
    <source>
        <dbReference type="ARBA" id="ARBA00022679"/>
    </source>
</evidence>
<comment type="pathway">
    <text evidence="1 7 8">Purine metabolism; IMP biosynthesis via de novo pathway; N(1)-(5-phospho-D-ribosyl)glycinamide from 5-phospho-alpha-D-ribose 1-diphosphate: step 1/2.</text>
</comment>
<dbReference type="Proteomes" id="UP000179059">
    <property type="component" value="Unassembled WGS sequence"/>
</dbReference>
<dbReference type="SUPFAM" id="SSF56235">
    <property type="entry name" value="N-terminal nucleophile aminohydrolases (Ntn hydrolases)"/>
    <property type="match status" value="1"/>
</dbReference>
<dbReference type="GO" id="GO:0009113">
    <property type="term" value="P:purine nucleobase biosynthetic process"/>
    <property type="evidence" value="ECO:0007669"/>
    <property type="project" value="UniProtKB-UniRule"/>
</dbReference>
<keyword evidence="4 7" id="KW-0808">Transferase</keyword>
<comment type="function">
    <text evidence="7">Catalyzes the formation of phosphoribosylamine from phosphoribosylpyrophosphate (PRPP) and glutamine.</text>
</comment>
<comment type="caution">
    <text evidence="7">Lacks conserved residue(s) required for the propagation of feature annotation.</text>
</comment>
<feature type="binding site" evidence="7 10">
    <location>
        <position position="366"/>
    </location>
    <ligand>
        <name>Mg(2+)</name>
        <dbReference type="ChEBI" id="CHEBI:18420"/>
    </ligand>
</feature>
<protein>
    <recommendedName>
        <fullName evidence="7">Amidophosphoribosyltransferase</fullName>
        <shortName evidence="7">ATase</shortName>
        <ecNumber evidence="7">2.4.2.14</ecNumber>
    </recommendedName>
    <alternativeName>
        <fullName evidence="7">Glutamine phosphoribosylpyrophosphate amidotransferase</fullName>
        <shortName evidence="7">GPATase</shortName>
    </alternativeName>
</protein>
<comment type="cofactor">
    <cofactor evidence="7 10">
        <name>Mg(2+)</name>
        <dbReference type="ChEBI" id="CHEBI:18420"/>
    </cofactor>
    <text evidence="7 10">Binds 1 Mg(2+) ion per subunit.</text>
</comment>
<keyword evidence="5 7" id="KW-0658">Purine biosynthesis</keyword>
<dbReference type="EC" id="2.4.2.14" evidence="7"/>
<dbReference type="PIRSF" id="PIRSF000485">
    <property type="entry name" value="Amd_phspho_trans"/>
    <property type="match status" value="1"/>
</dbReference>
<evidence type="ECO:0000256" key="1">
    <source>
        <dbReference type="ARBA" id="ARBA00005209"/>
    </source>
</evidence>
<feature type="domain" description="Glutamine amidotransferase type-2" evidence="11">
    <location>
        <begin position="8"/>
        <end position="241"/>
    </location>
</feature>
<keyword evidence="7 10" id="KW-0460">Magnesium</keyword>
<evidence type="ECO:0000256" key="8">
    <source>
        <dbReference type="PIRNR" id="PIRNR000485"/>
    </source>
</evidence>
<evidence type="ECO:0000256" key="9">
    <source>
        <dbReference type="PIRSR" id="PIRSR000485-1"/>
    </source>
</evidence>
<dbReference type="PANTHER" id="PTHR11907">
    <property type="entry name" value="AMIDOPHOSPHORIBOSYLTRANSFERASE"/>
    <property type="match status" value="1"/>
</dbReference>
<dbReference type="CDD" id="cd00715">
    <property type="entry name" value="GPATase_N"/>
    <property type="match status" value="1"/>
</dbReference>
<evidence type="ECO:0000256" key="5">
    <source>
        <dbReference type="ARBA" id="ARBA00022755"/>
    </source>
</evidence>